<sequence>MSMKIPIMNGSGAFGRVAGTYLAGLYGPFDLQVGCTLVTAATIWAVLGVNTSAALVLVSVLYGIFSSAWLALSIDCLTSLARNPNEVGARTGIALALGSFGALGSAPIQGALLTRTFCGFGPSLFLGYSIVLASAGCFVVMAVLVSRRSREGSRVQEIKFSME</sequence>
<reference evidence="2" key="1">
    <citation type="submission" date="2023-03" db="EMBL/GenBank/DDBJ databases">
        <title>Massive genome expansion in bonnet fungi (Mycena s.s.) driven by repeated elements and novel gene families across ecological guilds.</title>
        <authorList>
            <consortium name="Lawrence Berkeley National Laboratory"/>
            <person name="Harder C.B."/>
            <person name="Miyauchi S."/>
            <person name="Viragh M."/>
            <person name="Kuo A."/>
            <person name="Thoen E."/>
            <person name="Andreopoulos B."/>
            <person name="Lu D."/>
            <person name="Skrede I."/>
            <person name="Drula E."/>
            <person name="Henrissat B."/>
            <person name="Morin E."/>
            <person name="Kohler A."/>
            <person name="Barry K."/>
            <person name="LaButti K."/>
            <person name="Morin E."/>
            <person name="Salamov A."/>
            <person name="Lipzen A."/>
            <person name="Mereny Z."/>
            <person name="Hegedus B."/>
            <person name="Baldrian P."/>
            <person name="Stursova M."/>
            <person name="Weitz H."/>
            <person name="Taylor A."/>
            <person name="Grigoriev I.V."/>
            <person name="Nagy L.G."/>
            <person name="Martin F."/>
            <person name="Kauserud H."/>
        </authorList>
    </citation>
    <scope>NUCLEOTIDE SEQUENCE</scope>
    <source>
        <strain evidence="2">CBHHK002</strain>
    </source>
</reference>
<accession>A0AAD7EBP7</accession>
<protein>
    <submittedName>
        <fullName evidence="2">Uncharacterized protein</fullName>
    </submittedName>
</protein>
<dbReference type="InterPro" id="IPR036259">
    <property type="entry name" value="MFS_trans_sf"/>
</dbReference>
<organism evidence="2 3">
    <name type="scientific">Mycena albidolilacea</name>
    <dbReference type="NCBI Taxonomy" id="1033008"/>
    <lineage>
        <taxon>Eukaryota</taxon>
        <taxon>Fungi</taxon>
        <taxon>Dikarya</taxon>
        <taxon>Basidiomycota</taxon>
        <taxon>Agaricomycotina</taxon>
        <taxon>Agaricomycetes</taxon>
        <taxon>Agaricomycetidae</taxon>
        <taxon>Agaricales</taxon>
        <taxon>Marasmiineae</taxon>
        <taxon>Mycenaceae</taxon>
        <taxon>Mycena</taxon>
    </lineage>
</organism>
<feature type="transmembrane region" description="Helical" evidence="1">
    <location>
        <begin position="93"/>
        <end position="113"/>
    </location>
</feature>
<keyword evidence="1" id="KW-0472">Membrane</keyword>
<evidence type="ECO:0000256" key="1">
    <source>
        <dbReference type="SAM" id="Phobius"/>
    </source>
</evidence>
<dbReference type="Proteomes" id="UP001218218">
    <property type="component" value="Unassembled WGS sequence"/>
</dbReference>
<evidence type="ECO:0000313" key="2">
    <source>
        <dbReference type="EMBL" id="KAJ7310625.1"/>
    </source>
</evidence>
<gene>
    <name evidence="2" type="ORF">DFH08DRAFT_974312</name>
</gene>
<keyword evidence="1" id="KW-1133">Transmembrane helix</keyword>
<feature type="transmembrane region" description="Helical" evidence="1">
    <location>
        <begin position="125"/>
        <end position="145"/>
    </location>
</feature>
<keyword evidence="3" id="KW-1185">Reference proteome</keyword>
<feature type="transmembrane region" description="Helical" evidence="1">
    <location>
        <begin position="21"/>
        <end position="47"/>
    </location>
</feature>
<feature type="transmembrane region" description="Helical" evidence="1">
    <location>
        <begin position="53"/>
        <end position="72"/>
    </location>
</feature>
<dbReference type="AlphaFoldDB" id="A0AAD7EBP7"/>
<keyword evidence="1" id="KW-0812">Transmembrane</keyword>
<dbReference type="EMBL" id="JARIHO010000078">
    <property type="protein sequence ID" value="KAJ7310625.1"/>
    <property type="molecule type" value="Genomic_DNA"/>
</dbReference>
<proteinExistence type="predicted"/>
<evidence type="ECO:0000313" key="3">
    <source>
        <dbReference type="Proteomes" id="UP001218218"/>
    </source>
</evidence>
<name>A0AAD7EBP7_9AGAR</name>
<dbReference type="SUPFAM" id="SSF103473">
    <property type="entry name" value="MFS general substrate transporter"/>
    <property type="match status" value="1"/>
</dbReference>
<comment type="caution">
    <text evidence="2">The sequence shown here is derived from an EMBL/GenBank/DDBJ whole genome shotgun (WGS) entry which is preliminary data.</text>
</comment>